<comment type="caution">
    <text evidence="1">The sequence shown here is derived from an EMBL/GenBank/DDBJ whole genome shotgun (WGS) entry which is preliminary data.</text>
</comment>
<organism evidence="1 2">
    <name type="scientific">Cyclostephanos tholiformis</name>
    <dbReference type="NCBI Taxonomy" id="382380"/>
    <lineage>
        <taxon>Eukaryota</taxon>
        <taxon>Sar</taxon>
        <taxon>Stramenopiles</taxon>
        <taxon>Ochrophyta</taxon>
        <taxon>Bacillariophyta</taxon>
        <taxon>Coscinodiscophyceae</taxon>
        <taxon>Thalassiosirophycidae</taxon>
        <taxon>Stephanodiscales</taxon>
        <taxon>Stephanodiscaceae</taxon>
        <taxon>Cyclostephanos</taxon>
    </lineage>
</organism>
<gene>
    <name evidence="1" type="ORF">ACHAXA_007600</name>
</gene>
<sequence length="246" mass="28484">MPSQKSHCMTICLVPPTSATKVWEKLMAVRRECKDPGFYRWPPHANILYPFLSPVYKSGDEDSKDDQRMKFRNEIENHLKKAAMKCEPFDVTINTFGTFGGKQRGVLWAYPMSKYVKPRDIDEEPLINLHKLLVQQFPICIDQRKTGSFHPHMTISHYATNADALAAKEKVESEWESMSFRANEIYLLEREGDDGQFKIAATISLGVDSEVNFHDPSIPFSAMPELEEKWVRDERIIMKNRRRTGK</sequence>
<dbReference type="Pfam" id="PF13563">
    <property type="entry name" value="2_5_RNA_ligase2"/>
    <property type="match status" value="1"/>
</dbReference>
<dbReference type="EMBL" id="JALLPB020000260">
    <property type="protein sequence ID" value="KAL3811445.1"/>
    <property type="molecule type" value="Genomic_DNA"/>
</dbReference>
<dbReference type="PANTHER" id="PTHR37474">
    <property type="entry name" value="RNA LIGASE/CYCLIC NUCLEOTIDE PHOSPHODIESTERASE"/>
    <property type="match status" value="1"/>
</dbReference>
<dbReference type="Gene3D" id="3.90.1140.10">
    <property type="entry name" value="Cyclic phosphodiesterase"/>
    <property type="match status" value="1"/>
</dbReference>
<dbReference type="PANTHER" id="PTHR37474:SF1">
    <property type="entry name" value="2'-5' RNA LIGASE FAMILY PROTEIN"/>
    <property type="match status" value="1"/>
</dbReference>
<evidence type="ECO:0000313" key="1">
    <source>
        <dbReference type="EMBL" id="KAL3811445.1"/>
    </source>
</evidence>
<protein>
    <submittedName>
        <fullName evidence="1">Uncharacterized protein</fullName>
    </submittedName>
</protein>
<keyword evidence="2" id="KW-1185">Reference proteome</keyword>
<dbReference type="Proteomes" id="UP001530377">
    <property type="component" value="Unassembled WGS sequence"/>
</dbReference>
<proteinExistence type="predicted"/>
<name>A0ABD3REJ1_9STRA</name>
<evidence type="ECO:0000313" key="2">
    <source>
        <dbReference type="Proteomes" id="UP001530377"/>
    </source>
</evidence>
<dbReference type="SUPFAM" id="SSF55144">
    <property type="entry name" value="LigT-like"/>
    <property type="match status" value="1"/>
</dbReference>
<reference evidence="1 2" key="1">
    <citation type="submission" date="2024-10" db="EMBL/GenBank/DDBJ databases">
        <title>Updated reference genomes for cyclostephanoid diatoms.</title>
        <authorList>
            <person name="Roberts W.R."/>
            <person name="Alverson A.J."/>
        </authorList>
    </citation>
    <scope>NUCLEOTIDE SEQUENCE [LARGE SCALE GENOMIC DNA]</scope>
    <source>
        <strain evidence="1 2">AJA228-03</strain>
    </source>
</reference>
<dbReference type="InterPro" id="IPR009097">
    <property type="entry name" value="Cyclic_Pdiesterase"/>
</dbReference>
<dbReference type="AlphaFoldDB" id="A0ABD3REJ1"/>
<accession>A0ABD3REJ1</accession>